<feature type="transmembrane region" description="Helical" evidence="6">
    <location>
        <begin position="189"/>
        <end position="213"/>
    </location>
</feature>
<evidence type="ECO:0000256" key="4">
    <source>
        <dbReference type="ARBA" id="ARBA00023136"/>
    </source>
</evidence>
<feature type="transmembrane region" description="Helical" evidence="6">
    <location>
        <begin position="282"/>
        <end position="299"/>
    </location>
</feature>
<feature type="transmembrane region" description="Helical" evidence="6">
    <location>
        <begin position="250"/>
        <end position="270"/>
    </location>
</feature>
<evidence type="ECO:0000256" key="2">
    <source>
        <dbReference type="ARBA" id="ARBA00022692"/>
    </source>
</evidence>
<dbReference type="RefSeq" id="WP_211611596.1">
    <property type="nucleotide sequence ID" value="NZ_CAJNBK010000005.1"/>
</dbReference>
<proteinExistence type="predicted"/>
<dbReference type="PROSITE" id="PS50850">
    <property type="entry name" value="MFS"/>
    <property type="match status" value="1"/>
</dbReference>
<reference evidence="8 9" key="1">
    <citation type="submission" date="2021-02" db="EMBL/GenBank/DDBJ databases">
        <authorList>
            <person name="Vanwijnsberghe S."/>
        </authorList>
    </citation>
    <scope>NUCLEOTIDE SEQUENCE [LARGE SCALE GENOMIC DNA]</scope>
    <source>
        <strain evidence="8 9">LMG 31837</strain>
    </source>
</reference>
<feature type="domain" description="Major facilitator superfamily (MFS) profile" evidence="7">
    <location>
        <begin position="64"/>
        <end position="556"/>
    </location>
</feature>
<feature type="transmembrane region" description="Helical" evidence="6">
    <location>
        <begin position="155"/>
        <end position="177"/>
    </location>
</feature>
<dbReference type="PRINTS" id="PR01036">
    <property type="entry name" value="TCRTETB"/>
</dbReference>
<dbReference type="Gene3D" id="1.20.1720.10">
    <property type="entry name" value="Multidrug resistance protein D"/>
    <property type="match status" value="1"/>
</dbReference>
<evidence type="ECO:0000256" key="1">
    <source>
        <dbReference type="ARBA" id="ARBA00004141"/>
    </source>
</evidence>
<evidence type="ECO:0000256" key="5">
    <source>
        <dbReference type="SAM" id="MobiDB-lite"/>
    </source>
</evidence>
<sequence length="577" mass="60429">MSRYRNVSPQHAERPHAGAATVTTATTATTDHGSTARQSGAVRATSGEPAQTTTRFSIRKNTLALAAVCLASLMFALEISSVPVILPTLERVLHADFRGMQWIMNAYTLAVTTVLMATGTLADRFGRRRILVIGIALFGLTSLICGLAQSVPTLIVGRLLQGASGGAMLICQVAVLSHQFNEGPERARAFSAWGIILGIGLGFGPIIGGMIVAVSGWQWVFWVHALLAIVTLALVFGGVQESRDPHAHTLDVAGIVTLSLAVFGLVYFITQGSDLGFTSARAILIVLATVAAFVAFLCAEKFSVRPMFDFSVFRIPQFSGALMGSAGMNFSFWPFMIYIPIYFQIGLGYDSMSAGLALLAYTLPTLLFPPLGERLVLRYGSGIAIPGGLFVIGLGFMLMKYGSSVAHPDALTMLPGCILAGAGLGLTNTPVTNTTTGAVPAERAGMASGIDMSARMITLAINIALMGTILIAGILFHLKASLPATIDAGLLARLAEKIAAGDVEAVRAGIPALAQIDPSGAAVHAALMEGFGWVMLYGGVGVWLLAVLSFVISGSASRRLRNGETAPAPQVARCDSC</sequence>
<gene>
    <name evidence="8" type="primary">mdtD_2</name>
    <name evidence="8" type="ORF">R69888_02604</name>
</gene>
<dbReference type="InterPro" id="IPR011701">
    <property type="entry name" value="MFS"/>
</dbReference>
<evidence type="ECO:0000313" key="8">
    <source>
        <dbReference type="EMBL" id="CAE6742914.1"/>
    </source>
</evidence>
<feature type="transmembrane region" description="Helical" evidence="6">
    <location>
        <begin position="130"/>
        <end position="149"/>
    </location>
</feature>
<dbReference type="Pfam" id="PF07690">
    <property type="entry name" value="MFS_1"/>
    <property type="match status" value="1"/>
</dbReference>
<dbReference type="InterPro" id="IPR005829">
    <property type="entry name" value="Sugar_transporter_CS"/>
</dbReference>
<dbReference type="Proteomes" id="UP000672526">
    <property type="component" value="Unassembled WGS sequence"/>
</dbReference>
<keyword evidence="4 6" id="KW-0472">Membrane</keyword>
<accession>A0ABN7LH58</accession>
<feature type="transmembrane region" description="Helical" evidence="6">
    <location>
        <begin position="376"/>
        <end position="398"/>
    </location>
</feature>
<feature type="transmembrane region" description="Helical" evidence="6">
    <location>
        <begin position="63"/>
        <end position="86"/>
    </location>
</feature>
<dbReference type="PROSITE" id="PS00216">
    <property type="entry name" value="SUGAR_TRANSPORT_1"/>
    <property type="match status" value="1"/>
</dbReference>
<evidence type="ECO:0000256" key="6">
    <source>
        <dbReference type="SAM" id="Phobius"/>
    </source>
</evidence>
<dbReference type="PANTHER" id="PTHR42718:SF49">
    <property type="entry name" value="EXPORT PROTEIN"/>
    <property type="match status" value="1"/>
</dbReference>
<dbReference type="EMBL" id="CAJNBK010000005">
    <property type="protein sequence ID" value="CAE6742914.1"/>
    <property type="molecule type" value="Genomic_DNA"/>
</dbReference>
<organism evidence="8 9">
    <name type="scientific">Paraburkholderia haematera</name>
    <dbReference type="NCBI Taxonomy" id="2793077"/>
    <lineage>
        <taxon>Bacteria</taxon>
        <taxon>Pseudomonadati</taxon>
        <taxon>Pseudomonadota</taxon>
        <taxon>Betaproteobacteria</taxon>
        <taxon>Burkholderiales</taxon>
        <taxon>Burkholderiaceae</taxon>
        <taxon>Paraburkholderia</taxon>
    </lineage>
</organism>
<dbReference type="InterPro" id="IPR020846">
    <property type="entry name" value="MFS_dom"/>
</dbReference>
<keyword evidence="2 6" id="KW-0812">Transmembrane</keyword>
<feature type="transmembrane region" description="Helical" evidence="6">
    <location>
        <begin position="410"/>
        <end position="427"/>
    </location>
</feature>
<dbReference type="SUPFAM" id="SSF103473">
    <property type="entry name" value="MFS general substrate transporter"/>
    <property type="match status" value="1"/>
</dbReference>
<dbReference type="CDD" id="cd17321">
    <property type="entry name" value="MFS_MMR_MDR_like"/>
    <property type="match status" value="1"/>
</dbReference>
<feature type="transmembrane region" description="Helical" evidence="6">
    <location>
        <begin position="219"/>
        <end position="238"/>
    </location>
</feature>
<keyword evidence="9" id="KW-1185">Reference proteome</keyword>
<feature type="transmembrane region" description="Helical" evidence="6">
    <location>
        <begin position="320"/>
        <end position="345"/>
    </location>
</feature>
<dbReference type="Gene3D" id="1.20.1250.20">
    <property type="entry name" value="MFS general substrate transporter like domains"/>
    <property type="match status" value="1"/>
</dbReference>
<feature type="transmembrane region" description="Helical" evidence="6">
    <location>
        <begin position="531"/>
        <end position="552"/>
    </location>
</feature>
<feature type="region of interest" description="Disordered" evidence="5">
    <location>
        <begin position="1"/>
        <end position="49"/>
    </location>
</feature>
<evidence type="ECO:0000313" key="9">
    <source>
        <dbReference type="Proteomes" id="UP000672526"/>
    </source>
</evidence>
<name>A0ABN7LH58_9BURK</name>
<feature type="transmembrane region" description="Helical" evidence="6">
    <location>
        <begin position="456"/>
        <end position="478"/>
    </location>
</feature>
<evidence type="ECO:0000256" key="3">
    <source>
        <dbReference type="ARBA" id="ARBA00022989"/>
    </source>
</evidence>
<comment type="subcellular location">
    <subcellularLocation>
        <location evidence="1">Membrane</location>
        <topology evidence="1">Multi-pass membrane protein</topology>
    </subcellularLocation>
</comment>
<dbReference type="PANTHER" id="PTHR42718">
    <property type="entry name" value="MAJOR FACILITATOR SUPERFAMILY MULTIDRUG TRANSPORTER MFSC"/>
    <property type="match status" value="1"/>
</dbReference>
<protein>
    <submittedName>
        <fullName evidence="8">Multidrug resistance protein MdtD</fullName>
    </submittedName>
</protein>
<evidence type="ECO:0000259" key="7">
    <source>
        <dbReference type="PROSITE" id="PS50850"/>
    </source>
</evidence>
<keyword evidence="3 6" id="KW-1133">Transmembrane helix</keyword>
<comment type="caution">
    <text evidence="8">The sequence shown here is derived from an EMBL/GenBank/DDBJ whole genome shotgun (WGS) entry which is preliminary data.</text>
</comment>
<dbReference type="InterPro" id="IPR036259">
    <property type="entry name" value="MFS_trans_sf"/>
</dbReference>
<feature type="compositionally biased region" description="Low complexity" evidence="5">
    <location>
        <begin position="17"/>
        <end position="30"/>
    </location>
</feature>
<feature type="transmembrane region" description="Helical" evidence="6">
    <location>
        <begin position="106"/>
        <end position="123"/>
    </location>
</feature>
<feature type="transmembrane region" description="Helical" evidence="6">
    <location>
        <begin position="351"/>
        <end position="369"/>
    </location>
</feature>